<reference evidence="1" key="1">
    <citation type="submission" date="2022-07" db="EMBL/GenBank/DDBJ databases">
        <authorList>
            <person name="Trinca V."/>
            <person name="Uliana J.V.C."/>
            <person name="Torres T.T."/>
            <person name="Ward R.J."/>
            <person name="Monesi N."/>
        </authorList>
    </citation>
    <scope>NUCLEOTIDE SEQUENCE</scope>
    <source>
        <strain evidence="1">HSMRA1968</strain>
        <tissue evidence="1">Whole embryos</tissue>
    </source>
</reference>
<dbReference type="InterPro" id="IPR036322">
    <property type="entry name" value="WD40_repeat_dom_sf"/>
</dbReference>
<dbReference type="Gene3D" id="2.130.10.10">
    <property type="entry name" value="YVTN repeat-like/Quinoprotein amine dehydrogenase"/>
    <property type="match status" value="2"/>
</dbReference>
<dbReference type="InterPro" id="IPR015943">
    <property type="entry name" value="WD40/YVTN_repeat-like_dom_sf"/>
</dbReference>
<dbReference type="SUPFAM" id="SSF50978">
    <property type="entry name" value="WD40 repeat-like"/>
    <property type="match status" value="1"/>
</dbReference>
<dbReference type="PANTHER" id="PTHR14435:SF2">
    <property type="entry name" value="ZINC FINGER PROTEIN 106"/>
    <property type="match status" value="1"/>
</dbReference>
<proteinExistence type="predicted"/>
<accession>A0A9Q0MK52</accession>
<keyword evidence="2" id="KW-1185">Reference proteome</keyword>
<dbReference type="InterPro" id="IPR042622">
    <property type="entry name" value="Znf106"/>
</dbReference>
<dbReference type="OrthoDB" id="10002522at2759"/>
<gene>
    <name evidence="1" type="primary">Znf106</name>
    <name evidence="1" type="ORF">Bhyg_16681</name>
</gene>
<dbReference type="InterPro" id="IPR018391">
    <property type="entry name" value="PQQ_b-propeller_rpt"/>
</dbReference>
<dbReference type="Proteomes" id="UP001151699">
    <property type="component" value="Unassembled WGS sequence"/>
</dbReference>
<name>A0A9Q0MK52_9DIPT</name>
<sequence>SSDDEVEIVGTKKCNFKIKSNAAHCTKRRADDDTKSDVSTDGTKCKKLKINLNSLKSVTNSKSNTKAVDVDQVQSDLKPKIMTAARRCSVRLTKYSAKKIKSLMARPALDADDPACNATHENNMSNMLFDGNFSGHRLPIVHLQVFEGFLIAASEDTNLYMHDLQTGKLLGTFSEHTKTVTNFVITESHDLYSVSLDGYLKKLSLKKFDSELLSANVGEALQVMDYSWDTVFIGSRSGKIYIFDTKEDVFAEECLCSVGRSIMALKATKEGPRKILIVSSRSHNISVRDATTGLLLRTIEVPDKLTIYSILLAGGQLYCGTNKNLVFRYEFTSGAEISRIKLGTGTVCLKSYKNSLILGGCYDGYIYAYDTKNEVQLSRFPGPGKMLLHFDVFKDNIIAAAKDKSLCVMEVPDNIASHD</sequence>
<comment type="caution">
    <text evidence="1">The sequence shown here is derived from an EMBL/GenBank/DDBJ whole genome shotgun (WGS) entry which is preliminary data.</text>
</comment>
<evidence type="ECO:0000313" key="1">
    <source>
        <dbReference type="EMBL" id="KAJ6632616.1"/>
    </source>
</evidence>
<evidence type="ECO:0000313" key="2">
    <source>
        <dbReference type="Proteomes" id="UP001151699"/>
    </source>
</evidence>
<dbReference type="SMART" id="SM00564">
    <property type="entry name" value="PQQ"/>
    <property type="match status" value="3"/>
</dbReference>
<dbReference type="PANTHER" id="PTHR14435">
    <property type="entry name" value="ZINC FINGER PROTEIN 106"/>
    <property type="match status" value="1"/>
</dbReference>
<dbReference type="GO" id="GO:0003723">
    <property type="term" value="F:RNA binding"/>
    <property type="evidence" value="ECO:0007669"/>
    <property type="project" value="InterPro"/>
</dbReference>
<feature type="non-terminal residue" evidence="1">
    <location>
        <position position="1"/>
    </location>
</feature>
<organism evidence="1 2">
    <name type="scientific">Pseudolycoriella hygida</name>
    <dbReference type="NCBI Taxonomy" id="35572"/>
    <lineage>
        <taxon>Eukaryota</taxon>
        <taxon>Metazoa</taxon>
        <taxon>Ecdysozoa</taxon>
        <taxon>Arthropoda</taxon>
        <taxon>Hexapoda</taxon>
        <taxon>Insecta</taxon>
        <taxon>Pterygota</taxon>
        <taxon>Neoptera</taxon>
        <taxon>Endopterygota</taxon>
        <taxon>Diptera</taxon>
        <taxon>Nematocera</taxon>
        <taxon>Sciaroidea</taxon>
        <taxon>Sciaridae</taxon>
        <taxon>Pseudolycoriella</taxon>
    </lineage>
</organism>
<protein>
    <submittedName>
        <fullName evidence="1">Zinc finger protein</fullName>
    </submittedName>
</protein>
<dbReference type="EMBL" id="WJQU01002643">
    <property type="protein sequence ID" value="KAJ6632616.1"/>
    <property type="molecule type" value="Genomic_DNA"/>
</dbReference>
<dbReference type="AlphaFoldDB" id="A0A9Q0MK52"/>